<proteinExistence type="predicted"/>
<dbReference type="Gene3D" id="1.10.8.60">
    <property type="match status" value="1"/>
</dbReference>
<evidence type="ECO:0000256" key="7">
    <source>
        <dbReference type="ARBA" id="ARBA00029500"/>
    </source>
</evidence>
<dbReference type="PROSITE" id="PS50045">
    <property type="entry name" value="SIGMA54_INTERACT_4"/>
    <property type="match status" value="1"/>
</dbReference>
<dbReference type="InParanoid" id="B2A3R3"/>
<evidence type="ECO:0000256" key="4">
    <source>
        <dbReference type="ARBA" id="ARBA00023015"/>
    </source>
</evidence>
<evidence type="ECO:0000259" key="9">
    <source>
        <dbReference type="PROSITE" id="PS50112"/>
    </source>
</evidence>
<evidence type="ECO:0000256" key="1">
    <source>
        <dbReference type="ARBA" id="ARBA00022741"/>
    </source>
</evidence>
<dbReference type="InterPro" id="IPR000014">
    <property type="entry name" value="PAS"/>
</dbReference>
<dbReference type="InterPro" id="IPR030828">
    <property type="entry name" value="HTH_TyrR"/>
</dbReference>
<dbReference type="InterPro" id="IPR025943">
    <property type="entry name" value="Sigma_54_int_dom_ATP-bd_2"/>
</dbReference>
<dbReference type="InterPro" id="IPR025944">
    <property type="entry name" value="Sigma_54_int_dom_CS"/>
</dbReference>
<dbReference type="SMART" id="SM00091">
    <property type="entry name" value="PAS"/>
    <property type="match status" value="1"/>
</dbReference>
<feature type="domain" description="PAS" evidence="9">
    <location>
        <begin position="79"/>
        <end position="119"/>
    </location>
</feature>
<name>B2A3R3_NATTJ</name>
<dbReference type="GO" id="GO:0003677">
    <property type="term" value="F:DNA binding"/>
    <property type="evidence" value="ECO:0007669"/>
    <property type="project" value="UniProtKB-KW"/>
</dbReference>
<dbReference type="Gene3D" id="1.10.10.60">
    <property type="entry name" value="Homeodomain-like"/>
    <property type="match status" value="1"/>
</dbReference>
<dbReference type="RefSeq" id="WP_012446580.1">
    <property type="nucleotide sequence ID" value="NC_010718.1"/>
</dbReference>
<keyword evidence="6" id="KW-0804">Transcription</keyword>
<dbReference type="NCBIfam" id="TIGR04381">
    <property type="entry name" value="HTH_TypR"/>
    <property type="match status" value="1"/>
</dbReference>
<accession>B2A3R3</accession>
<feature type="domain" description="Sigma-54 factor interaction" evidence="8">
    <location>
        <begin position="206"/>
        <end position="435"/>
    </location>
</feature>
<evidence type="ECO:0000256" key="3">
    <source>
        <dbReference type="ARBA" id="ARBA00022840"/>
    </source>
</evidence>
<gene>
    <name evidence="11" type="ordered locus">Nther_0090</name>
</gene>
<dbReference type="Gene3D" id="3.30.70.260">
    <property type="match status" value="1"/>
</dbReference>
<evidence type="ECO:0000256" key="2">
    <source>
        <dbReference type="ARBA" id="ARBA00022797"/>
    </source>
</evidence>
<dbReference type="SUPFAM" id="SSF46689">
    <property type="entry name" value="Homeodomain-like"/>
    <property type="match status" value="1"/>
</dbReference>
<dbReference type="InterPro" id="IPR027417">
    <property type="entry name" value="P-loop_NTPase"/>
</dbReference>
<dbReference type="PROSITE" id="PS00676">
    <property type="entry name" value="SIGMA54_INTERACT_2"/>
    <property type="match status" value="1"/>
</dbReference>
<dbReference type="SUPFAM" id="SSF55785">
    <property type="entry name" value="PYP-like sensor domain (PAS domain)"/>
    <property type="match status" value="1"/>
</dbReference>
<evidence type="ECO:0000259" key="8">
    <source>
        <dbReference type="PROSITE" id="PS50045"/>
    </source>
</evidence>
<dbReference type="eggNOG" id="COG3829">
    <property type="taxonomic scope" value="Bacteria"/>
</dbReference>
<dbReference type="FunFam" id="3.40.50.300:FF:000006">
    <property type="entry name" value="DNA-binding transcriptional regulator NtrC"/>
    <property type="match status" value="1"/>
</dbReference>
<dbReference type="Pfam" id="PF00158">
    <property type="entry name" value="Sigma54_activat"/>
    <property type="match status" value="1"/>
</dbReference>
<dbReference type="Gene3D" id="3.40.50.300">
    <property type="entry name" value="P-loop containing nucleotide triphosphate hydrolases"/>
    <property type="match status" value="1"/>
</dbReference>
<dbReference type="CDD" id="cd00130">
    <property type="entry name" value="PAS"/>
    <property type="match status" value="1"/>
</dbReference>
<dbReference type="CDD" id="cd00009">
    <property type="entry name" value="AAA"/>
    <property type="match status" value="1"/>
</dbReference>
<evidence type="ECO:0000313" key="12">
    <source>
        <dbReference type="Proteomes" id="UP000001683"/>
    </source>
</evidence>
<dbReference type="InterPro" id="IPR025662">
    <property type="entry name" value="Sigma_54_int_dom_ATP-bd_1"/>
</dbReference>
<dbReference type="SUPFAM" id="SSF52540">
    <property type="entry name" value="P-loop containing nucleoside triphosphate hydrolases"/>
    <property type="match status" value="1"/>
</dbReference>
<keyword evidence="3" id="KW-0067">ATP-binding</keyword>
<evidence type="ECO:0000256" key="6">
    <source>
        <dbReference type="ARBA" id="ARBA00023163"/>
    </source>
</evidence>
<dbReference type="Pfam" id="PF13426">
    <property type="entry name" value="PAS_9"/>
    <property type="match status" value="1"/>
</dbReference>
<dbReference type="PROSITE" id="PS51671">
    <property type="entry name" value="ACT"/>
    <property type="match status" value="1"/>
</dbReference>
<reference evidence="11 12" key="1">
    <citation type="submission" date="2008-04" db="EMBL/GenBank/DDBJ databases">
        <title>Complete sequence of chromosome of Natranaerobius thermophilus JW/NM-WN-LF.</title>
        <authorList>
            <consortium name="US DOE Joint Genome Institute"/>
            <person name="Copeland A."/>
            <person name="Lucas S."/>
            <person name="Lapidus A."/>
            <person name="Glavina del Rio T."/>
            <person name="Dalin E."/>
            <person name="Tice H."/>
            <person name="Bruce D."/>
            <person name="Goodwin L."/>
            <person name="Pitluck S."/>
            <person name="Chertkov O."/>
            <person name="Brettin T."/>
            <person name="Detter J.C."/>
            <person name="Han C."/>
            <person name="Kuske C.R."/>
            <person name="Schmutz J."/>
            <person name="Larimer F."/>
            <person name="Land M."/>
            <person name="Hauser L."/>
            <person name="Kyrpides N."/>
            <person name="Lykidis A."/>
            <person name="Mesbah N.M."/>
            <person name="Wiegel J."/>
        </authorList>
    </citation>
    <scope>NUCLEOTIDE SEQUENCE [LARGE SCALE GENOMIC DNA]</scope>
    <source>
        <strain evidence="12">ATCC BAA-1301 / DSM 18059 / JW/NM-WN-LF</strain>
    </source>
</reference>
<sequence>MSFFRYQVQTVDRVGMVLDVLRVVYLKNINITAMEVAPQLIYLKLDFAPAMKGALESAVKEIPGVRGIDEISLLPQEEKEQKLRGILDTIGEGIIALDKSGIITMINPSAEKILNLSENIEGRDIRDILSAELPILKTLSAGEDYDNKEIFVTLPGGKSHYLTSGRPIKNDDGNTVGAVAAIKDINEVRKLVHRITHPTMLSFDDIIAESSIMNETISFAKKIAHGDSTVLLTGESGTGKELFARAIHMESPRKDCPFVPLNCAAIPETLMESELFGYEEGAFTGAKKGGKHGLFELANKGTVFLDEIGNLNPQLQVKLLRVLQEREVRRIGGKEEISVDIRVITATNHNLEKLVNEGYFREDLYYRLNVIPIKLPPLRNRKEDIIPLANHILGQMRTNHGGQYQLSPKSRELLKTYSWPGNVRELENIIERAVNLANDNIIEGEHLFFGQEDGFSNYEGEMENWEQNQQYQNGQSEAEISVNYKDKDFSQILQSVEKQILQKVLSEHASARKAAKQLGVSHTTILNKIKKYGLQINQESN</sequence>
<reference evidence="11 12" key="2">
    <citation type="journal article" date="2011" name="J. Bacteriol.">
        <title>Complete genome sequence of the anaerobic, halophilic alkalithermophile Natranaerobius thermophilus JW/NM-WN-LF.</title>
        <authorList>
            <person name="Zhao B."/>
            <person name="Mesbah N.M."/>
            <person name="Dalin E."/>
            <person name="Goodwin L."/>
            <person name="Nolan M."/>
            <person name="Pitluck S."/>
            <person name="Chertkov O."/>
            <person name="Brettin T.S."/>
            <person name="Han J."/>
            <person name="Larimer F.W."/>
            <person name="Land M.L."/>
            <person name="Hauser L."/>
            <person name="Kyrpides N."/>
            <person name="Wiegel J."/>
        </authorList>
    </citation>
    <scope>NUCLEOTIDE SEQUENCE [LARGE SCALE GENOMIC DNA]</scope>
    <source>
        <strain evidence="12">ATCC BAA-1301 / DSM 18059 / JW/NM-WN-LF</strain>
    </source>
</reference>
<dbReference type="SMART" id="SM00382">
    <property type="entry name" value="AAA"/>
    <property type="match status" value="1"/>
</dbReference>
<dbReference type="AlphaFoldDB" id="B2A3R3"/>
<keyword evidence="1" id="KW-0547">Nucleotide-binding</keyword>
<dbReference type="InterPro" id="IPR035965">
    <property type="entry name" value="PAS-like_dom_sf"/>
</dbReference>
<dbReference type="InterPro" id="IPR002912">
    <property type="entry name" value="ACT_dom"/>
</dbReference>
<dbReference type="InterPro" id="IPR009057">
    <property type="entry name" value="Homeodomain-like_sf"/>
</dbReference>
<protein>
    <recommendedName>
        <fullName evidence="7">HTH-type transcriptional regulatory protein TyrR</fullName>
    </recommendedName>
</protein>
<evidence type="ECO:0000259" key="10">
    <source>
        <dbReference type="PROSITE" id="PS51671"/>
    </source>
</evidence>
<dbReference type="OrthoDB" id="9765164at2"/>
<dbReference type="PANTHER" id="PTHR32071:SF57">
    <property type="entry name" value="C4-DICARBOXYLATE TRANSPORT TRANSCRIPTIONAL REGULATORY PROTEIN DCTD"/>
    <property type="match status" value="1"/>
</dbReference>
<organism evidence="11 12">
    <name type="scientific">Natranaerobius thermophilus (strain ATCC BAA-1301 / DSM 18059 / JW/NM-WN-LF)</name>
    <dbReference type="NCBI Taxonomy" id="457570"/>
    <lineage>
        <taxon>Bacteria</taxon>
        <taxon>Bacillati</taxon>
        <taxon>Bacillota</taxon>
        <taxon>Clostridia</taxon>
        <taxon>Natranaerobiales</taxon>
        <taxon>Natranaerobiaceae</taxon>
        <taxon>Natranaerobius</taxon>
    </lineage>
</organism>
<keyword evidence="12" id="KW-1185">Reference proteome</keyword>
<dbReference type="InterPro" id="IPR003593">
    <property type="entry name" value="AAA+_ATPase"/>
</dbReference>
<evidence type="ECO:0000313" key="11">
    <source>
        <dbReference type="EMBL" id="ACB83689.1"/>
    </source>
</evidence>
<dbReference type="PROSITE" id="PS00688">
    <property type="entry name" value="SIGMA54_INTERACT_3"/>
    <property type="match status" value="1"/>
</dbReference>
<dbReference type="InterPro" id="IPR002078">
    <property type="entry name" value="Sigma_54_int"/>
</dbReference>
<dbReference type="KEGG" id="nth:Nther_0090"/>
<dbReference type="InterPro" id="IPR058031">
    <property type="entry name" value="AAA_lid_NorR"/>
</dbReference>
<keyword evidence="5" id="KW-0238">DNA-binding</keyword>
<dbReference type="EMBL" id="CP001034">
    <property type="protein sequence ID" value="ACB83689.1"/>
    <property type="molecule type" value="Genomic_DNA"/>
</dbReference>
<dbReference type="Pfam" id="PF18024">
    <property type="entry name" value="HTH_50"/>
    <property type="match status" value="1"/>
</dbReference>
<dbReference type="GO" id="GO:0006355">
    <property type="term" value="P:regulation of DNA-templated transcription"/>
    <property type="evidence" value="ECO:0007669"/>
    <property type="project" value="InterPro"/>
</dbReference>
<dbReference type="Pfam" id="PF25601">
    <property type="entry name" value="AAA_lid_14"/>
    <property type="match status" value="1"/>
</dbReference>
<keyword evidence="4" id="KW-0805">Transcription regulation</keyword>
<dbReference type="NCBIfam" id="TIGR00229">
    <property type="entry name" value="sensory_box"/>
    <property type="match status" value="1"/>
</dbReference>
<dbReference type="Gene3D" id="3.30.450.20">
    <property type="entry name" value="PAS domain"/>
    <property type="match status" value="1"/>
</dbReference>
<dbReference type="HOGENOM" id="CLU_000445_8_1_9"/>
<dbReference type="PROSITE" id="PS00675">
    <property type="entry name" value="SIGMA54_INTERACT_1"/>
    <property type="match status" value="1"/>
</dbReference>
<dbReference type="Proteomes" id="UP000001683">
    <property type="component" value="Chromosome"/>
</dbReference>
<dbReference type="PROSITE" id="PS50112">
    <property type="entry name" value="PAS"/>
    <property type="match status" value="1"/>
</dbReference>
<keyword evidence="2" id="KW-0058">Aromatic hydrocarbons catabolism</keyword>
<dbReference type="PANTHER" id="PTHR32071">
    <property type="entry name" value="TRANSCRIPTIONAL REGULATORY PROTEIN"/>
    <property type="match status" value="1"/>
</dbReference>
<feature type="domain" description="ACT" evidence="10">
    <location>
        <begin position="5"/>
        <end position="76"/>
    </location>
</feature>
<dbReference type="STRING" id="457570.Nther_0090"/>
<evidence type="ECO:0000256" key="5">
    <source>
        <dbReference type="ARBA" id="ARBA00023125"/>
    </source>
</evidence>
<dbReference type="GO" id="GO:0005524">
    <property type="term" value="F:ATP binding"/>
    <property type="evidence" value="ECO:0007669"/>
    <property type="project" value="UniProtKB-KW"/>
</dbReference>